<dbReference type="EMBL" id="JAEPRD010000181">
    <property type="protein sequence ID" value="KAG2195025.1"/>
    <property type="molecule type" value="Genomic_DNA"/>
</dbReference>
<evidence type="ECO:0000313" key="1">
    <source>
        <dbReference type="EMBL" id="KAG2195025.1"/>
    </source>
</evidence>
<reference evidence="1" key="1">
    <citation type="submission" date="2020-12" db="EMBL/GenBank/DDBJ databases">
        <title>Metabolic potential, ecology and presence of endohyphal bacteria is reflected in genomic diversity of Mucoromycotina.</title>
        <authorList>
            <person name="Muszewska A."/>
            <person name="Okrasinska A."/>
            <person name="Steczkiewicz K."/>
            <person name="Drgas O."/>
            <person name="Orlowska M."/>
            <person name="Perlinska-Lenart U."/>
            <person name="Aleksandrzak-Piekarczyk T."/>
            <person name="Szatraj K."/>
            <person name="Zielenkiewicz U."/>
            <person name="Pilsyk S."/>
            <person name="Malc E."/>
            <person name="Mieczkowski P."/>
            <person name="Kruszewska J.S."/>
            <person name="Biernat P."/>
            <person name="Pawlowska J."/>
        </authorList>
    </citation>
    <scope>NUCLEOTIDE SEQUENCE</scope>
    <source>
        <strain evidence="1">WA0000017839</strain>
    </source>
</reference>
<accession>A0A8H7QMU3</accession>
<dbReference type="Proteomes" id="UP000603453">
    <property type="component" value="Unassembled WGS sequence"/>
</dbReference>
<name>A0A8H7QMU3_9FUNG</name>
<sequence>MEEVYDYSRHRYCIAIDLGYDMITSQSIPIHDLSRAEERYEKKYRTSILYDNTTRNIIARGYKVDEANEDLEGLQEGVIYVRNIFSELNDIYSKSKQQSFDNMALYAVLYEEAIDLLQRIRVMFSEITDAYIIPTCFKIKASGSAYYMYNRFTRLAKRNLVPQFLKQAHFVIPFGLKELRLSLIACVEKHCDTTLSSESIDNMLEKLSQKYNGFKDFVRVNGIEIENTSSAEKFLRNEVDKLFAGMSNTVPRPLNIFYTIDCWSRKYLEELRESYPLMKFLGVHWKFGLFDDRARRDAAIQLLKNRMEEFNVRRNPIILPNETTIEKPKSCLKPIIFINIGKLTR</sequence>
<keyword evidence="2" id="KW-1185">Reference proteome</keyword>
<gene>
    <name evidence="1" type="ORF">INT47_005625</name>
</gene>
<evidence type="ECO:0000313" key="2">
    <source>
        <dbReference type="Proteomes" id="UP000603453"/>
    </source>
</evidence>
<organism evidence="1 2">
    <name type="scientific">Mucor saturninus</name>
    <dbReference type="NCBI Taxonomy" id="64648"/>
    <lineage>
        <taxon>Eukaryota</taxon>
        <taxon>Fungi</taxon>
        <taxon>Fungi incertae sedis</taxon>
        <taxon>Mucoromycota</taxon>
        <taxon>Mucoromycotina</taxon>
        <taxon>Mucoromycetes</taxon>
        <taxon>Mucorales</taxon>
        <taxon>Mucorineae</taxon>
        <taxon>Mucoraceae</taxon>
        <taxon>Mucor</taxon>
    </lineage>
</organism>
<protein>
    <submittedName>
        <fullName evidence="1">Uncharacterized protein</fullName>
    </submittedName>
</protein>
<dbReference type="AlphaFoldDB" id="A0A8H7QMU3"/>
<comment type="caution">
    <text evidence="1">The sequence shown here is derived from an EMBL/GenBank/DDBJ whole genome shotgun (WGS) entry which is preliminary data.</text>
</comment>
<proteinExistence type="predicted"/>